<sequence length="98" mass="10555">MKKGFTLVEIVVVIAILAVMVLLVSPEVMKLITSSEGQVCSDHRKALTSEYFALRPYTSGNVATTVLNNAEGSICPDGATVYFDTSLQVFVCEKHGSN</sequence>
<evidence type="ECO:0008006" key="3">
    <source>
        <dbReference type="Google" id="ProtNLM"/>
    </source>
</evidence>
<comment type="caution">
    <text evidence="2">The sequence shown here is derived from an EMBL/GenBank/DDBJ whole genome shotgun (WGS) entry which is preliminary data.</text>
</comment>
<accession>A0A645IYY6</accession>
<keyword evidence="1" id="KW-1133">Transmembrane helix</keyword>
<dbReference type="NCBIfam" id="TIGR02532">
    <property type="entry name" value="IV_pilin_GFxxxE"/>
    <property type="match status" value="1"/>
</dbReference>
<dbReference type="InterPro" id="IPR045584">
    <property type="entry name" value="Pilin-like"/>
</dbReference>
<dbReference type="Pfam" id="PF07963">
    <property type="entry name" value="N_methyl"/>
    <property type="match status" value="1"/>
</dbReference>
<evidence type="ECO:0000256" key="1">
    <source>
        <dbReference type="SAM" id="Phobius"/>
    </source>
</evidence>
<keyword evidence="1" id="KW-0472">Membrane</keyword>
<keyword evidence="1" id="KW-0812">Transmembrane</keyword>
<feature type="transmembrane region" description="Helical" evidence="1">
    <location>
        <begin position="6"/>
        <end position="24"/>
    </location>
</feature>
<reference evidence="2" key="1">
    <citation type="submission" date="2019-08" db="EMBL/GenBank/DDBJ databases">
        <authorList>
            <person name="Kucharzyk K."/>
            <person name="Murdoch R.W."/>
            <person name="Higgins S."/>
            <person name="Loffler F."/>
        </authorList>
    </citation>
    <scope>NUCLEOTIDE SEQUENCE</scope>
</reference>
<dbReference type="SUPFAM" id="SSF54523">
    <property type="entry name" value="Pili subunits"/>
    <property type="match status" value="1"/>
</dbReference>
<dbReference type="PROSITE" id="PS00409">
    <property type="entry name" value="PROKAR_NTER_METHYL"/>
    <property type="match status" value="1"/>
</dbReference>
<organism evidence="2">
    <name type="scientific">bioreactor metagenome</name>
    <dbReference type="NCBI Taxonomy" id="1076179"/>
    <lineage>
        <taxon>unclassified sequences</taxon>
        <taxon>metagenomes</taxon>
        <taxon>ecological metagenomes</taxon>
    </lineage>
</organism>
<evidence type="ECO:0000313" key="2">
    <source>
        <dbReference type="EMBL" id="MPN56110.1"/>
    </source>
</evidence>
<protein>
    <recommendedName>
        <fullName evidence="3">Prepilin-type N-terminal cleavage/methylation domain-containing protein</fullName>
    </recommendedName>
</protein>
<dbReference type="Gene3D" id="3.30.700.10">
    <property type="entry name" value="Glycoprotein, Type 4 Pilin"/>
    <property type="match status" value="1"/>
</dbReference>
<dbReference type="InterPro" id="IPR012902">
    <property type="entry name" value="N_methyl_site"/>
</dbReference>
<dbReference type="AlphaFoldDB" id="A0A645IYY6"/>
<dbReference type="EMBL" id="VSSQ01126093">
    <property type="protein sequence ID" value="MPN56110.1"/>
    <property type="molecule type" value="Genomic_DNA"/>
</dbReference>
<name>A0A645IYY6_9ZZZZ</name>
<proteinExistence type="predicted"/>
<gene>
    <name evidence="2" type="ORF">SDC9_203796</name>
</gene>